<reference evidence="1" key="1">
    <citation type="submission" date="2023-05" db="EMBL/GenBank/DDBJ databases">
        <title>Genome and transcriptome analyses reveal genes involved in the formation of fine ridges on petal epidermal cells in Hibiscus trionum.</title>
        <authorList>
            <person name="Koshimizu S."/>
            <person name="Masuda S."/>
            <person name="Ishii T."/>
            <person name="Shirasu K."/>
            <person name="Hoshino A."/>
            <person name="Arita M."/>
        </authorList>
    </citation>
    <scope>NUCLEOTIDE SEQUENCE</scope>
    <source>
        <strain evidence="1">Hamamatsu line</strain>
    </source>
</reference>
<proteinExistence type="predicted"/>
<protein>
    <submittedName>
        <fullName evidence="1">Uncharacterized protein</fullName>
    </submittedName>
</protein>
<sequence length="80" mass="8930">MIEVEDVAEVAGAIEAVVEEEATVVDKKKMKKEATTMHAEEDVVEAEMADQIGTMLIVTTVENTVTMQKSAMSKRRWTRM</sequence>
<name>A0A9W7LY93_HIBTR</name>
<dbReference type="Proteomes" id="UP001165190">
    <property type="component" value="Unassembled WGS sequence"/>
</dbReference>
<keyword evidence="2" id="KW-1185">Reference proteome</keyword>
<gene>
    <name evidence="1" type="ORF">HRI_001753100</name>
</gene>
<dbReference type="AlphaFoldDB" id="A0A9W7LY93"/>
<accession>A0A9W7LY93</accession>
<evidence type="ECO:0000313" key="2">
    <source>
        <dbReference type="Proteomes" id="UP001165190"/>
    </source>
</evidence>
<evidence type="ECO:0000313" key="1">
    <source>
        <dbReference type="EMBL" id="GMI80838.1"/>
    </source>
</evidence>
<dbReference type="EMBL" id="BSYR01000017">
    <property type="protein sequence ID" value="GMI80838.1"/>
    <property type="molecule type" value="Genomic_DNA"/>
</dbReference>
<organism evidence="1 2">
    <name type="scientific">Hibiscus trionum</name>
    <name type="common">Flower of an hour</name>
    <dbReference type="NCBI Taxonomy" id="183268"/>
    <lineage>
        <taxon>Eukaryota</taxon>
        <taxon>Viridiplantae</taxon>
        <taxon>Streptophyta</taxon>
        <taxon>Embryophyta</taxon>
        <taxon>Tracheophyta</taxon>
        <taxon>Spermatophyta</taxon>
        <taxon>Magnoliopsida</taxon>
        <taxon>eudicotyledons</taxon>
        <taxon>Gunneridae</taxon>
        <taxon>Pentapetalae</taxon>
        <taxon>rosids</taxon>
        <taxon>malvids</taxon>
        <taxon>Malvales</taxon>
        <taxon>Malvaceae</taxon>
        <taxon>Malvoideae</taxon>
        <taxon>Hibiscus</taxon>
    </lineage>
</organism>
<comment type="caution">
    <text evidence="1">The sequence shown here is derived from an EMBL/GenBank/DDBJ whole genome shotgun (WGS) entry which is preliminary data.</text>
</comment>